<sequence>MFRTVLVDDEVFVRQGLKSLIDWEECGFEVVAEAANGEDALKIIKDIKPDLVITDIRMPVLNGLELIEQTKEKLKVNSKFIIVSGYNDFSYAQKAVRWGVIDFVLKPIDQEDLQATLLKLRDKLEAEKANHTEKEKLLLNQIFTHTWAEVDKKKVDLLASLLGDFYKGGNYYYVNVELNNLTQTEQDAIQGKNSLIKDILSEAVEKLCKDPSYLAIYEQPDESTGFLITSNHLLKFKGTIDQLAEKIRTEIELTLNTPVMIYIGTKVSDLSDVKESYDTANSIRNYKYVLKNTNVIIYDEVKDLKTSYTELNNKLYISLMEQLEENNPSEIHHVINKIFSEFETHSFDPSAIKTSINRCVHKVIQTINDMDGEEKRIISLPAMTNWEKYNLTLDELKRLFTNYLLEGAVVIQELRKENMKGDIYKLKAYVEKNYHENISLKSIASKFYMNPVYLGQLFKKTFGVYFKEYLLTLRIDEAKNLLRKTDLRVYEIAEKVGFGSTDYFVTQFEKVSKMTPTEYRNQLLKK</sequence>
<protein>
    <submittedName>
        <fullName evidence="12">Two-component response regulator yesN</fullName>
    </submittedName>
</protein>
<dbReference type="SMART" id="SM00448">
    <property type="entry name" value="REC"/>
    <property type="match status" value="1"/>
</dbReference>
<keyword evidence="4" id="KW-0902">Two-component regulatory system</keyword>
<dbReference type="GO" id="GO:0043565">
    <property type="term" value="F:sequence-specific DNA binding"/>
    <property type="evidence" value="ECO:0007669"/>
    <property type="project" value="InterPro"/>
</dbReference>
<dbReference type="AlphaFoldDB" id="W4QQF5"/>
<dbReference type="SUPFAM" id="SSF52172">
    <property type="entry name" value="CheY-like"/>
    <property type="match status" value="1"/>
</dbReference>
<dbReference type="EMBL" id="BAUV01000003">
    <property type="protein sequence ID" value="GAE33564.1"/>
    <property type="molecule type" value="Genomic_DNA"/>
</dbReference>
<dbReference type="InterPro" id="IPR018062">
    <property type="entry name" value="HTH_AraC-typ_CS"/>
</dbReference>
<evidence type="ECO:0000313" key="13">
    <source>
        <dbReference type="Proteomes" id="UP000018896"/>
    </source>
</evidence>
<dbReference type="Proteomes" id="UP000018896">
    <property type="component" value="Unassembled WGS sequence"/>
</dbReference>
<feature type="modified residue" description="4-aspartylphosphate" evidence="8">
    <location>
        <position position="55"/>
    </location>
</feature>
<keyword evidence="6" id="KW-0238">DNA-binding</keyword>
<evidence type="ECO:0000256" key="7">
    <source>
        <dbReference type="ARBA" id="ARBA00023163"/>
    </source>
</evidence>
<feature type="domain" description="HTH araC/xylS-type" evidence="10">
    <location>
        <begin position="424"/>
        <end position="522"/>
    </location>
</feature>
<dbReference type="GO" id="GO:0000160">
    <property type="term" value="P:phosphorelay signal transduction system"/>
    <property type="evidence" value="ECO:0007669"/>
    <property type="project" value="UniProtKB-KW"/>
</dbReference>
<keyword evidence="9" id="KW-0175">Coiled coil</keyword>
<proteinExistence type="predicted"/>
<dbReference type="InterPro" id="IPR051552">
    <property type="entry name" value="HptR"/>
</dbReference>
<evidence type="ECO:0000256" key="3">
    <source>
        <dbReference type="ARBA" id="ARBA00022553"/>
    </source>
</evidence>
<dbReference type="InterPro" id="IPR009057">
    <property type="entry name" value="Homeodomain-like_sf"/>
</dbReference>
<reference evidence="12 13" key="1">
    <citation type="journal article" date="2014" name="Genome Announc.">
        <title>Draft Genome Sequences of Three Alkaliphilic Bacillus Strains, Bacillus wakoensis JCM 9140T, Bacillus akibai JCM 9157T, and Bacillus hemicellulosilyticus JCM 9152T.</title>
        <authorList>
            <person name="Yuki M."/>
            <person name="Oshima K."/>
            <person name="Suda W."/>
            <person name="Oshida Y."/>
            <person name="Kitamura K."/>
            <person name="Iida T."/>
            <person name="Hattori M."/>
            <person name="Ohkuma M."/>
        </authorList>
    </citation>
    <scope>NUCLEOTIDE SEQUENCE [LARGE SCALE GENOMIC DNA]</scope>
    <source>
        <strain evidence="12 13">JCM 9157</strain>
    </source>
</reference>
<evidence type="ECO:0000256" key="6">
    <source>
        <dbReference type="ARBA" id="ARBA00023125"/>
    </source>
</evidence>
<dbReference type="Pfam" id="PF00072">
    <property type="entry name" value="Response_reg"/>
    <property type="match status" value="1"/>
</dbReference>
<dbReference type="InterPro" id="IPR020449">
    <property type="entry name" value="Tscrpt_reg_AraC-type_HTH"/>
</dbReference>
<dbReference type="OrthoDB" id="342399at2"/>
<keyword evidence="5" id="KW-0805">Transcription regulation</keyword>
<keyword evidence="13" id="KW-1185">Reference proteome</keyword>
<evidence type="ECO:0000256" key="1">
    <source>
        <dbReference type="ARBA" id="ARBA00004496"/>
    </source>
</evidence>
<feature type="domain" description="Response regulatory" evidence="11">
    <location>
        <begin position="3"/>
        <end position="121"/>
    </location>
</feature>
<keyword evidence="7" id="KW-0804">Transcription</keyword>
<dbReference type="PROSITE" id="PS01124">
    <property type="entry name" value="HTH_ARAC_FAMILY_2"/>
    <property type="match status" value="1"/>
</dbReference>
<dbReference type="GO" id="GO:0003700">
    <property type="term" value="F:DNA-binding transcription factor activity"/>
    <property type="evidence" value="ECO:0007669"/>
    <property type="project" value="InterPro"/>
</dbReference>
<comment type="caution">
    <text evidence="12">The sequence shown here is derived from an EMBL/GenBank/DDBJ whole genome shotgun (WGS) entry which is preliminary data.</text>
</comment>
<dbReference type="PROSITE" id="PS00041">
    <property type="entry name" value="HTH_ARAC_FAMILY_1"/>
    <property type="match status" value="1"/>
</dbReference>
<gene>
    <name evidence="12" type="ORF">JCM9157_576</name>
</gene>
<keyword evidence="2" id="KW-0963">Cytoplasm</keyword>
<dbReference type="Gene3D" id="1.10.10.60">
    <property type="entry name" value="Homeodomain-like"/>
    <property type="match status" value="2"/>
</dbReference>
<feature type="coiled-coil region" evidence="9">
    <location>
        <begin position="110"/>
        <end position="141"/>
    </location>
</feature>
<dbReference type="GO" id="GO:0005737">
    <property type="term" value="C:cytoplasm"/>
    <property type="evidence" value="ECO:0007669"/>
    <property type="project" value="UniProtKB-SubCell"/>
</dbReference>
<name>W4QQF5_HALA3</name>
<dbReference type="Gene3D" id="3.40.50.2300">
    <property type="match status" value="1"/>
</dbReference>
<dbReference type="PROSITE" id="PS50110">
    <property type="entry name" value="RESPONSE_REGULATORY"/>
    <property type="match status" value="1"/>
</dbReference>
<dbReference type="PANTHER" id="PTHR42713:SF3">
    <property type="entry name" value="TRANSCRIPTIONAL REGULATORY PROTEIN HPTR"/>
    <property type="match status" value="1"/>
</dbReference>
<organism evidence="12 13">
    <name type="scientific">Halalkalibacter akibai (strain ATCC 43226 / DSM 21942 / CIP 109018 / JCM 9157 / 1139)</name>
    <name type="common">Bacillus akibai</name>
    <dbReference type="NCBI Taxonomy" id="1236973"/>
    <lineage>
        <taxon>Bacteria</taxon>
        <taxon>Bacillati</taxon>
        <taxon>Bacillota</taxon>
        <taxon>Bacilli</taxon>
        <taxon>Bacillales</taxon>
        <taxon>Bacillaceae</taxon>
        <taxon>Halalkalibacter</taxon>
    </lineage>
</organism>
<comment type="subcellular location">
    <subcellularLocation>
        <location evidence="1">Cytoplasm</location>
    </subcellularLocation>
</comment>
<dbReference type="PRINTS" id="PR00032">
    <property type="entry name" value="HTHARAC"/>
</dbReference>
<evidence type="ECO:0000256" key="2">
    <source>
        <dbReference type="ARBA" id="ARBA00022490"/>
    </source>
</evidence>
<dbReference type="RefSeq" id="WP_035661867.1">
    <property type="nucleotide sequence ID" value="NZ_BAUV01000003.1"/>
</dbReference>
<dbReference type="CDD" id="cd17536">
    <property type="entry name" value="REC_YesN-like"/>
    <property type="match status" value="1"/>
</dbReference>
<accession>W4QQF5</accession>
<dbReference type="SMART" id="SM00342">
    <property type="entry name" value="HTH_ARAC"/>
    <property type="match status" value="1"/>
</dbReference>
<dbReference type="eggNOG" id="COG2207">
    <property type="taxonomic scope" value="Bacteria"/>
</dbReference>
<evidence type="ECO:0000256" key="4">
    <source>
        <dbReference type="ARBA" id="ARBA00023012"/>
    </source>
</evidence>
<dbReference type="InterPro" id="IPR011006">
    <property type="entry name" value="CheY-like_superfamily"/>
</dbReference>
<dbReference type="STRING" id="1236973.JCM9157_576"/>
<dbReference type="SUPFAM" id="SSF46689">
    <property type="entry name" value="Homeodomain-like"/>
    <property type="match status" value="2"/>
</dbReference>
<evidence type="ECO:0000313" key="12">
    <source>
        <dbReference type="EMBL" id="GAE33564.1"/>
    </source>
</evidence>
<evidence type="ECO:0000259" key="11">
    <source>
        <dbReference type="PROSITE" id="PS50110"/>
    </source>
</evidence>
<evidence type="ECO:0000259" key="10">
    <source>
        <dbReference type="PROSITE" id="PS01124"/>
    </source>
</evidence>
<dbReference type="PANTHER" id="PTHR42713">
    <property type="entry name" value="HISTIDINE KINASE-RELATED"/>
    <property type="match status" value="1"/>
</dbReference>
<dbReference type="InterPro" id="IPR018060">
    <property type="entry name" value="HTH_AraC"/>
</dbReference>
<evidence type="ECO:0000256" key="8">
    <source>
        <dbReference type="PROSITE-ProRule" id="PRU00169"/>
    </source>
</evidence>
<evidence type="ECO:0000256" key="9">
    <source>
        <dbReference type="SAM" id="Coils"/>
    </source>
</evidence>
<evidence type="ECO:0000256" key="5">
    <source>
        <dbReference type="ARBA" id="ARBA00023015"/>
    </source>
</evidence>
<dbReference type="eggNOG" id="COG4753">
    <property type="taxonomic scope" value="Bacteria"/>
</dbReference>
<keyword evidence="3 8" id="KW-0597">Phosphoprotein</keyword>
<dbReference type="Pfam" id="PF12833">
    <property type="entry name" value="HTH_18"/>
    <property type="match status" value="1"/>
</dbReference>
<dbReference type="InterPro" id="IPR001789">
    <property type="entry name" value="Sig_transdc_resp-reg_receiver"/>
</dbReference>